<evidence type="ECO:0000256" key="3">
    <source>
        <dbReference type="ARBA" id="ARBA00022729"/>
    </source>
</evidence>
<feature type="chain" id="PRO_5039610254" evidence="6">
    <location>
        <begin position="29"/>
        <end position="339"/>
    </location>
</feature>
<comment type="similarity">
    <text evidence="2 4">Belongs to the bacterial solute-binding protein 3 family.</text>
</comment>
<dbReference type="EMBL" id="CP053716">
    <property type="protein sequence ID" value="QKF07189.1"/>
    <property type="molecule type" value="Genomic_DNA"/>
</dbReference>
<feature type="signal peptide" evidence="6">
    <location>
        <begin position="1"/>
        <end position="28"/>
    </location>
</feature>
<dbReference type="PANTHER" id="PTHR35936">
    <property type="entry name" value="MEMBRANE-BOUND LYTIC MUREIN TRANSGLYCOSYLASE F"/>
    <property type="match status" value="1"/>
</dbReference>
<dbReference type="SMART" id="SM00062">
    <property type="entry name" value="PBPb"/>
    <property type="match status" value="1"/>
</dbReference>
<keyword evidence="3 6" id="KW-0732">Signal</keyword>
<evidence type="ECO:0000259" key="7">
    <source>
        <dbReference type="SMART" id="SM00062"/>
    </source>
</evidence>
<dbReference type="InterPro" id="IPR001638">
    <property type="entry name" value="Solute-binding_3/MltF_N"/>
</dbReference>
<evidence type="ECO:0000256" key="2">
    <source>
        <dbReference type="ARBA" id="ARBA00010333"/>
    </source>
</evidence>
<evidence type="ECO:0000313" key="9">
    <source>
        <dbReference type="Proteomes" id="UP000503297"/>
    </source>
</evidence>
<protein>
    <submittedName>
        <fullName evidence="8">Amino acid ABC transporter substrate-binding protein</fullName>
    </submittedName>
</protein>
<dbReference type="RefSeq" id="WP_173164141.1">
    <property type="nucleotide sequence ID" value="NZ_CP053716.1"/>
</dbReference>
<evidence type="ECO:0000256" key="5">
    <source>
        <dbReference type="SAM" id="MobiDB-lite"/>
    </source>
</evidence>
<comment type="subcellular location">
    <subcellularLocation>
        <location evidence="1">Cell envelope</location>
    </subcellularLocation>
</comment>
<dbReference type="GO" id="GO:0030313">
    <property type="term" value="C:cell envelope"/>
    <property type="evidence" value="ECO:0007669"/>
    <property type="project" value="UniProtKB-SubCell"/>
</dbReference>
<evidence type="ECO:0000256" key="6">
    <source>
        <dbReference type="SAM" id="SignalP"/>
    </source>
</evidence>
<reference evidence="9" key="1">
    <citation type="submission" date="2020-05" db="EMBL/GenBank/DDBJ databases">
        <title>Novel species in genus Nocardioides.</title>
        <authorList>
            <person name="Zhang G."/>
        </authorList>
    </citation>
    <scope>NUCLEOTIDE SEQUENCE [LARGE SCALE GENOMIC DNA]</scope>
    <source>
        <strain evidence="9">zg-1050</strain>
    </source>
</reference>
<keyword evidence="9" id="KW-1185">Reference proteome</keyword>
<name>A0A6M8J713_9ACTN</name>
<accession>A0A6M8J713</accession>
<dbReference type="InterPro" id="IPR018313">
    <property type="entry name" value="SBP_3_CS"/>
</dbReference>
<organism evidence="8 9">
    <name type="scientific">Berryella wangjianweii</name>
    <dbReference type="NCBI Taxonomy" id="2734634"/>
    <lineage>
        <taxon>Bacteria</taxon>
        <taxon>Bacillati</taxon>
        <taxon>Actinomycetota</taxon>
        <taxon>Coriobacteriia</taxon>
        <taxon>Eggerthellales</taxon>
        <taxon>Eggerthellaceae</taxon>
        <taxon>Berryella</taxon>
    </lineage>
</organism>
<dbReference type="PROSITE" id="PS01039">
    <property type="entry name" value="SBP_BACTERIAL_3"/>
    <property type="match status" value="1"/>
</dbReference>
<evidence type="ECO:0000256" key="1">
    <source>
        <dbReference type="ARBA" id="ARBA00004196"/>
    </source>
</evidence>
<proteinExistence type="inferred from homology"/>
<sequence>MRFRLKVPALACLIAGLVACMLTSCSLSLPSTSYTPPAKQQSIDDSALKTPGVLKVGVNAAAAPLAGKASSSAKLVGIDVDVAAAIADRLGVKVEVVDVGKDAARALSSGQVDVVLGVDSASSEAGYWKSTVYLATGVALFAKDASAKAPQVTESVSIGAQVSSKSAWSVENVFGEPSLVVQDSLASAFAALMSGKVDYVASDAVTGVYLAKTSAESARVVALVQQPGGYCAAVGSSNAALQSAVSDAVSALSKAGLIDAIQTKWLGSPLDLSTYPTLSGARDAKAGGSAAGSASGASSSSASGAGAAADAAAGQTGSAGSGAGAGAASAAAGTNARTL</sequence>
<dbReference type="Pfam" id="PF00497">
    <property type="entry name" value="SBP_bac_3"/>
    <property type="match status" value="1"/>
</dbReference>
<dbReference type="Proteomes" id="UP000503297">
    <property type="component" value="Chromosome"/>
</dbReference>
<dbReference type="PROSITE" id="PS51257">
    <property type="entry name" value="PROKAR_LIPOPROTEIN"/>
    <property type="match status" value="1"/>
</dbReference>
<gene>
    <name evidence="8" type="ORF">HLV38_02910</name>
</gene>
<feature type="region of interest" description="Disordered" evidence="5">
    <location>
        <begin position="312"/>
        <end position="339"/>
    </location>
</feature>
<feature type="domain" description="Solute-binding protein family 3/N-terminal" evidence="7">
    <location>
        <begin position="53"/>
        <end position="269"/>
    </location>
</feature>
<dbReference type="PANTHER" id="PTHR35936:SF17">
    <property type="entry name" value="ARGININE-BINDING EXTRACELLULAR PROTEIN ARTP"/>
    <property type="match status" value="1"/>
</dbReference>
<evidence type="ECO:0000313" key="8">
    <source>
        <dbReference type="EMBL" id="QKF07189.1"/>
    </source>
</evidence>
<evidence type="ECO:0000256" key="4">
    <source>
        <dbReference type="RuleBase" id="RU003744"/>
    </source>
</evidence>
<dbReference type="KEGG" id="bwa:HLV38_02910"/>
<dbReference type="Gene3D" id="3.40.190.10">
    <property type="entry name" value="Periplasmic binding protein-like II"/>
    <property type="match status" value="2"/>
</dbReference>
<dbReference type="AlphaFoldDB" id="A0A6M8J713"/>
<dbReference type="SUPFAM" id="SSF53850">
    <property type="entry name" value="Periplasmic binding protein-like II"/>
    <property type="match status" value="1"/>
</dbReference>